<protein>
    <recommendedName>
        <fullName evidence="4">CCHC-type domain-containing protein</fullName>
    </recommendedName>
</protein>
<dbReference type="AlphaFoldDB" id="A0A8H5CFD3"/>
<keyword evidence="1" id="KW-0863">Zinc-finger</keyword>
<evidence type="ECO:0000313" key="5">
    <source>
        <dbReference type="EMBL" id="KAF5339502.1"/>
    </source>
</evidence>
<evidence type="ECO:0000256" key="1">
    <source>
        <dbReference type="PROSITE-ProRule" id="PRU00047"/>
    </source>
</evidence>
<dbReference type="GO" id="GO:0003676">
    <property type="term" value="F:nucleic acid binding"/>
    <property type="evidence" value="ECO:0007669"/>
    <property type="project" value="InterPro"/>
</dbReference>
<accession>A0A8H5CFD3</accession>
<comment type="caution">
    <text evidence="5">The sequence shown here is derived from an EMBL/GenBank/DDBJ whole genome shotgun (WGS) entry which is preliminary data.</text>
</comment>
<keyword evidence="6" id="KW-1185">Reference proteome</keyword>
<dbReference type="Proteomes" id="UP000559256">
    <property type="component" value="Unassembled WGS sequence"/>
</dbReference>
<evidence type="ECO:0000259" key="4">
    <source>
        <dbReference type="PROSITE" id="PS50158"/>
    </source>
</evidence>
<evidence type="ECO:0000256" key="2">
    <source>
        <dbReference type="SAM" id="Coils"/>
    </source>
</evidence>
<keyword evidence="1" id="KW-0479">Metal-binding</keyword>
<dbReference type="OrthoDB" id="3260975at2759"/>
<evidence type="ECO:0000256" key="3">
    <source>
        <dbReference type="SAM" id="MobiDB-lite"/>
    </source>
</evidence>
<keyword evidence="2" id="KW-0175">Coiled coil</keyword>
<keyword evidence="1" id="KW-0862">Zinc</keyword>
<dbReference type="PROSITE" id="PS50158">
    <property type="entry name" value="ZF_CCHC"/>
    <property type="match status" value="1"/>
</dbReference>
<gene>
    <name evidence="5" type="ORF">D9758_016377</name>
</gene>
<evidence type="ECO:0000313" key="6">
    <source>
        <dbReference type="Proteomes" id="UP000559256"/>
    </source>
</evidence>
<organism evidence="5 6">
    <name type="scientific">Tetrapyrgos nigripes</name>
    <dbReference type="NCBI Taxonomy" id="182062"/>
    <lineage>
        <taxon>Eukaryota</taxon>
        <taxon>Fungi</taxon>
        <taxon>Dikarya</taxon>
        <taxon>Basidiomycota</taxon>
        <taxon>Agaricomycotina</taxon>
        <taxon>Agaricomycetes</taxon>
        <taxon>Agaricomycetidae</taxon>
        <taxon>Agaricales</taxon>
        <taxon>Marasmiineae</taxon>
        <taxon>Marasmiaceae</taxon>
        <taxon>Tetrapyrgos</taxon>
    </lineage>
</organism>
<proteinExistence type="predicted"/>
<dbReference type="GO" id="GO:0008270">
    <property type="term" value="F:zinc ion binding"/>
    <property type="evidence" value="ECO:0007669"/>
    <property type="project" value="UniProtKB-KW"/>
</dbReference>
<feature type="coiled-coil region" evidence="2">
    <location>
        <begin position="179"/>
        <end position="213"/>
    </location>
</feature>
<feature type="region of interest" description="Disordered" evidence="3">
    <location>
        <begin position="297"/>
        <end position="317"/>
    </location>
</feature>
<reference evidence="5 6" key="1">
    <citation type="journal article" date="2020" name="ISME J.">
        <title>Uncovering the hidden diversity of litter-decomposition mechanisms in mushroom-forming fungi.</title>
        <authorList>
            <person name="Floudas D."/>
            <person name="Bentzer J."/>
            <person name="Ahren D."/>
            <person name="Johansson T."/>
            <person name="Persson P."/>
            <person name="Tunlid A."/>
        </authorList>
    </citation>
    <scope>NUCLEOTIDE SEQUENCE [LARGE SCALE GENOMIC DNA]</scope>
    <source>
        <strain evidence="5 6">CBS 291.85</strain>
    </source>
</reference>
<dbReference type="InterPro" id="IPR001878">
    <property type="entry name" value="Znf_CCHC"/>
</dbReference>
<dbReference type="EMBL" id="JAACJM010000184">
    <property type="protein sequence ID" value="KAF5339502.1"/>
    <property type="molecule type" value="Genomic_DNA"/>
</dbReference>
<name>A0A8H5CFD3_9AGAR</name>
<feature type="domain" description="CCHC-type" evidence="4">
    <location>
        <begin position="347"/>
        <end position="362"/>
    </location>
</feature>
<sequence length="384" mass="43292">MPAEKITLFRGDGRASENPHVFIKLVKQNLSHANSDTDRIDDFKDYLFPSSPAEQWYDKLMEGEMPPATWKALVAKFEEQWPKPAPVMKGEEDYVTELSAYKFPEEDLGKKVERGGVEMWSHMKMAEDLEALAHSAGIDDTNFLVVPVWQKLPGIIQEQVPSKQKDWTAFCNAIREVDAEKVKARADKLRKEKEKEEERMKKEKALMEKYDRILGMAGATPETPTRGLTNHFATANLGTNGPTYGGFRGGFGGASSRGRGRFGFAQRGGLFGPAQRGYTRITEEQRTTLRQNVTALPRHPNTTAGRQAYETQKAEWSQRWGGNATPVTYERPYPLEPGTSNVCTGECFQCGKCGHRGDMCQNRTLNEKEKAWRQLCSNELGPYL</sequence>